<evidence type="ECO:0000313" key="9">
    <source>
        <dbReference type="EMBL" id="KAF3450123.1"/>
    </source>
</evidence>
<dbReference type="GO" id="GO:1905897">
    <property type="term" value="P:regulation of response to endoplasmic reticulum stress"/>
    <property type="evidence" value="ECO:0007669"/>
    <property type="project" value="TreeGrafter"/>
</dbReference>
<dbReference type="GO" id="GO:0012505">
    <property type="term" value="C:endomembrane system"/>
    <property type="evidence" value="ECO:0007669"/>
    <property type="project" value="UniProtKB-SubCell"/>
</dbReference>
<dbReference type="PANTHER" id="PTHR13325:SF3">
    <property type="entry name" value="MEMBRANE-BOUND TRANSCRIPTION FACTOR SITE-2 PROTEASE"/>
    <property type="match status" value="1"/>
</dbReference>
<evidence type="ECO:0000256" key="6">
    <source>
        <dbReference type="ARBA" id="ARBA00032658"/>
    </source>
</evidence>
<dbReference type="PRINTS" id="PR01000">
    <property type="entry name" value="SREBPS2PTASE"/>
</dbReference>
<dbReference type="OrthoDB" id="69989at2759"/>
<evidence type="ECO:0000313" key="10">
    <source>
        <dbReference type="Proteomes" id="UP000796880"/>
    </source>
</evidence>
<feature type="transmembrane region" description="Helical" evidence="7">
    <location>
        <begin position="71"/>
        <end position="95"/>
    </location>
</feature>
<dbReference type="InterPro" id="IPR036034">
    <property type="entry name" value="PDZ_sf"/>
</dbReference>
<proteinExistence type="inferred from homology"/>
<comment type="caution">
    <text evidence="9">The sequence shown here is derived from an EMBL/GenBank/DDBJ whole genome shotgun (WGS) entry which is preliminary data.</text>
</comment>
<dbReference type="Proteomes" id="UP000796880">
    <property type="component" value="Unassembled WGS sequence"/>
</dbReference>
<evidence type="ECO:0000256" key="3">
    <source>
        <dbReference type="ARBA" id="ARBA00022692"/>
    </source>
</evidence>
<evidence type="ECO:0000259" key="8">
    <source>
        <dbReference type="Pfam" id="PF02163"/>
    </source>
</evidence>
<dbReference type="EMBL" id="VOIH02000003">
    <property type="protein sequence ID" value="KAF3450123.1"/>
    <property type="molecule type" value="Genomic_DNA"/>
</dbReference>
<dbReference type="GO" id="GO:0031293">
    <property type="term" value="P:membrane protein intracellular domain proteolysis"/>
    <property type="evidence" value="ECO:0007669"/>
    <property type="project" value="TreeGrafter"/>
</dbReference>
<sequence>MDGRRVRRFGIDRGRGHIRTQNAYSLLPLRTAQPYHHPSPPNTISCWYCDYKISSLNGLLFRLGRRHAKILRAWFSIGVGFGLTALLAVSMILLWELSSVLHLLPGNSYGNALLFGFSPFTSFLVSGLSISPTGAVYVLVSTLVSVSLHEFGHALAAASEGIQMEYIAIFVAVLFPGASVAFNYEVLQALPSFTALRVYCAGIWHNAVCCAVCGFALFLLPLILLPFYRHGESLMVLNVPSTSPLSGYLSPGDVIISLDGVPIYNTEEWMDMATLVNKLALQNINSSGYNQSSRAVSSRKGYCVPNSVLEESKIELVDNQYSCPDHLTAFVTIPCSGTSMSDDGYSNRFEPTHCLNAKDVVKFRKCGGDWLTARTNGGSCICSQDMSCISPIQKPGMIWIEVTYSSPYSLECLQLGKKLVSDSGESEFEESNCGGTFIFVGDIISMASSVQLTAYQPRWASNFGVYLPNVLERLLMCTFHVSLTLALLNSLPVQETCTLLFACGSGS</sequence>
<feature type="transmembrane region" description="Helical" evidence="7">
    <location>
        <begin position="123"/>
        <end position="146"/>
    </location>
</feature>
<dbReference type="GO" id="GO:0005737">
    <property type="term" value="C:cytoplasm"/>
    <property type="evidence" value="ECO:0007669"/>
    <property type="project" value="TreeGrafter"/>
</dbReference>
<dbReference type="GO" id="GO:0004222">
    <property type="term" value="F:metalloendopeptidase activity"/>
    <property type="evidence" value="ECO:0007669"/>
    <property type="project" value="InterPro"/>
</dbReference>
<evidence type="ECO:0000256" key="1">
    <source>
        <dbReference type="ARBA" id="ARBA00004127"/>
    </source>
</evidence>
<dbReference type="InterPro" id="IPR008915">
    <property type="entry name" value="Peptidase_M50"/>
</dbReference>
<evidence type="ECO:0000256" key="2">
    <source>
        <dbReference type="ARBA" id="ARBA00009989"/>
    </source>
</evidence>
<organism evidence="9 10">
    <name type="scientific">Rhamnella rubrinervis</name>
    <dbReference type="NCBI Taxonomy" id="2594499"/>
    <lineage>
        <taxon>Eukaryota</taxon>
        <taxon>Viridiplantae</taxon>
        <taxon>Streptophyta</taxon>
        <taxon>Embryophyta</taxon>
        <taxon>Tracheophyta</taxon>
        <taxon>Spermatophyta</taxon>
        <taxon>Magnoliopsida</taxon>
        <taxon>eudicotyledons</taxon>
        <taxon>Gunneridae</taxon>
        <taxon>Pentapetalae</taxon>
        <taxon>rosids</taxon>
        <taxon>fabids</taxon>
        <taxon>Rosales</taxon>
        <taxon>Rhamnaceae</taxon>
        <taxon>rhamnoid group</taxon>
        <taxon>Rhamneae</taxon>
        <taxon>Rhamnella</taxon>
    </lineage>
</organism>
<comment type="subcellular location">
    <subcellularLocation>
        <location evidence="1">Endomembrane system</location>
        <topology evidence="1">Multi-pass membrane protein</topology>
    </subcellularLocation>
</comment>
<dbReference type="InterPro" id="IPR001193">
    <property type="entry name" value="MBTPS2"/>
</dbReference>
<dbReference type="SUPFAM" id="SSF50156">
    <property type="entry name" value="PDZ domain-like"/>
    <property type="match status" value="1"/>
</dbReference>
<keyword evidence="4 7" id="KW-1133">Transmembrane helix</keyword>
<dbReference type="AlphaFoldDB" id="A0A8K0HDH8"/>
<evidence type="ECO:0000256" key="7">
    <source>
        <dbReference type="SAM" id="Phobius"/>
    </source>
</evidence>
<dbReference type="Pfam" id="PF02163">
    <property type="entry name" value="Peptidase_M50"/>
    <property type="match status" value="1"/>
</dbReference>
<keyword evidence="5 7" id="KW-0472">Membrane</keyword>
<name>A0A8K0HDH8_9ROSA</name>
<gene>
    <name evidence="9" type="ORF">FNV43_RR06203</name>
</gene>
<evidence type="ECO:0000256" key="4">
    <source>
        <dbReference type="ARBA" id="ARBA00022989"/>
    </source>
</evidence>
<evidence type="ECO:0000256" key="5">
    <source>
        <dbReference type="ARBA" id="ARBA00023136"/>
    </source>
</evidence>
<dbReference type="PANTHER" id="PTHR13325">
    <property type="entry name" value="PROTEASE M50 MEMBRANE-BOUND TRANSCRIPTION FACTOR SITE 2 PROTEASE"/>
    <property type="match status" value="1"/>
</dbReference>
<keyword evidence="3 7" id="KW-0812">Transmembrane</keyword>
<reference evidence="9" key="1">
    <citation type="submission" date="2020-03" db="EMBL/GenBank/DDBJ databases">
        <title>A high-quality chromosome-level genome assembly of a woody plant with both climbing and erect habits, Rhamnella rubrinervis.</title>
        <authorList>
            <person name="Lu Z."/>
            <person name="Yang Y."/>
            <person name="Zhu X."/>
            <person name="Sun Y."/>
        </authorList>
    </citation>
    <scope>NUCLEOTIDE SEQUENCE</scope>
    <source>
        <strain evidence="9">BYM</strain>
        <tissue evidence="9">Leaf</tissue>
    </source>
</reference>
<feature type="transmembrane region" description="Helical" evidence="7">
    <location>
        <begin position="204"/>
        <end position="228"/>
    </location>
</feature>
<accession>A0A8K0HDH8</accession>
<comment type="similarity">
    <text evidence="2">Belongs to the peptidase M50A family.</text>
</comment>
<dbReference type="GO" id="GO:0016020">
    <property type="term" value="C:membrane"/>
    <property type="evidence" value="ECO:0007669"/>
    <property type="project" value="InterPro"/>
</dbReference>
<feature type="domain" description="Peptidase M50" evidence="8">
    <location>
        <begin position="138"/>
        <end position="493"/>
    </location>
</feature>
<keyword evidence="10" id="KW-1185">Reference proteome</keyword>
<feature type="transmembrane region" description="Helical" evidence="7">
    <location>
        <begin position="166"/>
        <end position="184"/>
    </location>
</feature>
<protein>
    <recommendedName>
        <fullName evidence="6">Endopeptidase S2P</fullName>
    </recommendedName>
</protein>